<dbReference type="RefSeq" id="WP_304122568.1">
    <property type="nucleotide sequence ID" value="NZ_DYZA01000155.1"/>
</dbReference>
<dbReference type="SUPFAM" id="SSF56281">
    <property type="entry name" value="Metallo-hydrolase/oxidoreductase"/>
    <property type="match status" value="1"/>
</dbReference>
<proteinExistence type="inferred from homology"/>
<protein>
    <recommendedName>
        <fullName evidence="2">UPF0173 metal-dependent hydrolase K8W16_07715</fullName>
    </recommendedName>
</protein>
<organism evidence="4 5">
    <name type="scientific">Mailhella massiliensis</name>
    <dbReference type="NCBI Taxonomy" id="1903261"/>
    <lineage>
        <taxon>Bacteria</taxon>
        <taxon>Pseudomonadati</taxon>
        <taxon>Thermodesulfobacteriota</taxon>
        <taxon>Desulfovibrionia</taxon>
        <taxon>Desulfovibrionales</taxon>
        <taxon>Desulfovibrionaceae</taxon>
        <taxon>Mailhella</taxon>
    </lineage>
</organism>
<evidence type="ECO:0000256" key="2">
    <source>
        <dbReference type="HAMAP-Rule" id="MF_00457"/>
    </source>
</evidence>
<dbReference type="NCBIfam" id="NF001911">
    <property type="entry name" value="PRK00685.1"/>
    <property type="match status" value="1"/>
</dbReference>
<comment type="caution">
    <text evidence="4">The sequence shown here is derived from an EMBL/GenBank/DDBJ whole genome shotgun (WGS) entry which is preliminary data.</text>
</comment>
<evidence type="ECO:0000313" key="5">
    <source>
        <dbReference type="Proteomes" id="UP000698963"/>
    </source>
</evidence>
<dbReference type="InterPro" id="IPR036866">
    <property type="entry name" value="RibonucZ/Hydroxyglut_hydro"/>
</dbReference>
<dbReference type="InterPro" id="IPR022877">
    <property type="entry name" value="UPF0173"/>
</dbReference>
<dbReference type="PANTHER" id="PTHR43546:SF3">
    <property type="entry name" value="UPF0173 METAL-DEPENDENT HYDROLASE MJ1163"/>
    <property type="match status" value="1"/>
</dbReference>
<dbReference type="Gene3D" id="3.60.15.10">
    <property type="entry name" value="Ribonuclease Z/Hydroxyacylglutathione hydrolase-like"/>
    <property type="match status" value="1"/>
</dbReference>
<evidence type="ECO:0000313" key="4">
    <source>
        <dbReference type="EMBL" id="HJD97517.1"/>
    </source>
</evidence>
<dbReference type="EMBL" id="DYZA01000155">
    <property type="protein sequence ID" value="HJD97517.1"/>
    <property type="molecule type" value="Genomic_DNA"/>
</dbReference>
<keyword evidence="1 2" id="KW-0378">Hydrolase</keyword>
<sequence>MSQLHLTWYGHSNVMLNENGVSVLVDPFFEGNPFAPDWREIPRPDIVALTHDHGDHLGQTVEIVRTTGATLYCIHDLVGYFREHGVPEGQIINYGMGGNVDGTLEEKGVKITMTQAFHSAAAGSPVGYVIEMPGGHTVYHAGDTGLFGDMALIADRFRLDLALLPAGGVFTMDGELAARAAALLKAPVAMPIHYKTFPVLAQNADAFVEALKRHAPECRPLVMEPGEIVVLD</sequence>
<dbReference type="InterPro" id="IPR050114">
    <property type="entry name" value="UPF0173_UPF0282_UlaG_hydrolase"/>
</dbReference>
<dbReference type="HAMAP" id="MF_00457">
    <property type="entry name" value="UPF0173"/>
    <property type="match status" value="1"/>
</dbReference>
<dbReference type="InterPro" id="IPR001279">
    <property type="entry name" value="Metallo-B-lactamas"/>
</dbReference>
<evidence type="ECO:0000256" key="1">
    <source>
        <dbReference type="ARBA" id="ARBA00022801"/>
    </source>
</evidence>
<dbReference type="Pfam" id="PF12706">
    <property type="entry name" value="Lactamase_B_2"/>
    <property type="match status" value="1"/>
</dbReference>
<evidence type="ECO:0000259" key="3">
    <source>
        <dbReference type="SMART" id="SM00849"/>
    </source>
</evidence>
<feature type="domain" description="Metallo-beta-lactamase" evidence="3">
    <location>
        <begin position="10"/>
        <end position="193"/>
    </location>
</feature>
<dbReference type="SMART" id="SM00849">
    <property type="entry name" value="Lactamase_B"/>
    <property type="match status" value="1"/>
</dbReference>
<reference evidence="4" key="1">
    <citation type="journal article" date="2021" name="PeerJ">
        <title>Extensive microbial diversity within the chicken gut microbiome revealed by metagenomics and culture.</title>
        <authorList>
            <person name="Gilroy R."/>
            <person name="Ravi A."/>
            <person name="Getino M."/>
            <person name="Pursley I."/>
            <person name="Horton D.L."/>
            <person name="Alikhan N.F."/>
            <person name="Baker D."/>
            <person name="Gharbi K."/>
            <person name="Hall N."/>
            <person name="Watson M."/>
            <person name="Adriaenssens E.M."/>
            <person name="Foster-Nyarko E."/>
            <person name="Jarju S."/>
            <person name="Secka A."/>
            <person name="Antonio M."/>
            <person name="Oren A."/>
            <person name="Chaudhuri R.R."/>
            <person name="La Ragione R."/>
            <person name="Hildebrand F."/>
            <person name="Pallen M.J."/>
        </authorList>
    </citation>
    <scope>NUCLEOTIDE SEQUENCE</scope>
    <source>
        <strain evidence="4">ChiGjej2B2-19336</strain>
    </source>
</reference>
<gene>
    <name evidence="4" type="ORF">K8W16_07715</name>
</gene>
<dbReference type="PANTHER" id="PTHR43546">
    <property type="entry name" value="UPF0173 METAL-DEPENDENT HYDROLASE MJ1163-RELATED"/>
    <property type="match status" value="1"/>
</dbReference>
<dbReference type="AlphaFoldDB" id="A0A921DSY9"/>
<comment type="similarity">
    <text evidence="2">Belongs to the UPF0173 family.</text>
</comment>
<dbReference type="GO" id="GO:0016787">
    <property type="term" value="F:hydrolase activity"/>
    <property type="evidence" value="ECO:0007669"/>
    <property type="project" value="UniProtKB-UniRule"/>
</dbReference>
<accession>A0A921DSY9</accession>
<name>A0A921DSY9_9BACT</name>
<reference evidence="4" key="2">
    <citation type="submission" date="2021-09" db="EMBL/GenBank/DDBJ databases">
        <authorList>
            <person name="Gilroy R."/>
        </authorList>
    </citation>
    <scope>NUCLEOTIDE SEQUENCE</scope>
    <source>
        <strain evidence="4">ChiGjej2B2-19336</strain>
    </source>
</reference>
<dbReference type="Proteomes" id="UP000698963">
    <property type="component" value="Unassembled WGS sequence"/>
</dbReference>